<dbReference type="InterPro" id="IPR008778">
    <property type="entry name" value="Pirin_C_dom"/>
</dbReference>
<dbReference type="InterPro" id="IPR012093">
    <property type="entry name" value="Pirin"/>
</dbReference>
<feature type="binding site" evidence="2">
    <location>
        <position position="66"/>
    </location>
    <ligand>
        <name>Fe cation</name>
        <dbReference type="ChEBI" id="CHEBI:24875"/>
    </ligand>
</feature>
<dbReference type="CDD" id="cd02909">
    <property type="entry name" value="cupin_pirin_N"/>
    <property type="match status" value="1"/>
</dbReference>
<dbReference type="Proteomes" id="UP000278609">
    <property type="component" value="Unassembled WGS sequence"/>
</dbReference>
<evidence type="ECO:0000313" key="6">
    <source>
        <dbReference type="EMBL" id="RRD59999.1"/>
    </source>
</evidence>
<feature type="binding site" evidence="2">
    <location>
        <position position="68"/>
    </location>
    <ligand>
        <name>Fe cation</name>
        <dbReference type="ChEBI" id="CHEBI:24875"/>
    </ligand>
</feature>
<dbReference type="InterPro" id="IPR014710">
    <property type="entry name" value="RmlC-like_jellyroll"/>
</dbReference>
<feature type="domain" description="Pirin C-terminal" evidence="5">
    <location>
        <begin position="188"/>
        <end position="289"/>
    </location>
</feature>
<dbReference type="PANTHER" id="PTHR43594:SF1">
    <property type="entry name" value="QUERCETIN 2,3-DIOXYGENASE PA2418-RELATED"/>
    <property type="match status" value="1"/>
</dbReference>
<evidence type="ECO:0000256" key="1">
    <source>
        <dbReference type="ARBA" id="ARBA00008416"/>
    </source>
</evidence>
<reference evidence="6 7" key="1">
    <citation type="submission" date="2018-11" db="EMBL/GenBank/DDBJ databases">
        <title>Genomes From Bacteria Associated with the Canine Oral Cavity: a Test Case for Automated Genome-Based Taxonomic Assignment.</title>
        <authorList>
            <person name="Coil D.A."/>
            <person name="Jospin G."/>
            <person name="Darling A.E."/>
            <person name="Wallis C."/>
            <person name="Davis I.J."/>
            <person name="Harris S."/>
            <person name="Eisen J.A."/>
            <person name="Holcombe L.J."/>
            <person name="O'Flynn C."/>
        </authorList>
    </citation>
    <scope>NUCLEOTIDE SEQUENCE [LARGE SCALE GENOMIC DNA]</scope>
    <source>
        <strain evidence="6 7">OH2617_COT-023</strain>
    </source>
</reference>
<dbReference type="Pfam" id="PF02678">
    <property type="entry name" value="Pirin"/>
    <property type="match status" value="1"/>
</dbReference>
<protein>
    <submittedName>
        <fullName evidence="6">Pirin family protein</fullName>
    </submittedName>
</protein>
<feature type="binding site" evidence="2">
    <location>
        <position position="110"/>
    </location>
    <ligand>
        <name>Fe cation</name>
        <dbReference type="ChEBI" id="CHEBI:24875"/>
    </ligand>
</feature>
<feature type="domain" description="Pirin N-terminal" evidence="4">
    <location>
        <begin position="35"/>
        <end position="132"/>
    </location>
</feature>
<dbReference type="GO" id="GO:0046872">
    <property type="term" value="F:metal ion binding"/>
    <property type="evidence" value="ECO:0007669"/>
    <property type="project" value="UniProtKB-KW"/>
</dbReference>
<dbReference type="CDD" id="cd02247">
    <property type="entry name" value="cupin_pirin_C"/>
    <property type="match status" value="1"/>
</dbReference>
<evidence type="ECO:0000259" key="5">
    <source>
        <dbReference type="Pfam" id="PF05726"/>
    </source>
</evidence>
<sequence length="293" mass="31870">MTATKKIAFVTHPQETHWVGNGFRVHNFIPAVPGLSRQEMDPFILLDYNAKMSVGPTDSPGGVGVHPHRGFETVTIAYEGEVEHHDSAGHGGIIGKGDVQWMTAGGGVLHKEFHARKWAEKGGTFQMVQLWVNLPSKDKMSAPKYQSITNASMGKHTLPDDAGIVEVISGTYRGTDGPAQTHSPVSLMNARLNEGGKAEFSFPSHYNTALLVVQGHALVNGTDVPTDNILKFANEGESFTIEAIVPDTIVLIMSGEPLREPIVAYGPFVMNTKEEILRAMDDFNQGRFGHLDD</sequence>
<dbReference type="OrthoDB" id="321327at2"/>
<evidence type="ECO:0000313" key="7">
    <source>
        <dbReference type="Proteomes" id="UP000278609"/>
    </source>
</evidence>
<organism evidence="6 7">
    <name type="scientific">Tannerella forsythia</name>
    <name type="common">Bacteroides forsythus</name>
    <dbReference type="NCBI Taxonomy" id="28112"/>
    <lineage>
        <taxon>Bacteria</taxon>
        <taxon>Pseudomonadati</taxon>
        <taxon>Bacteroidota</taxon>
        <taxon>Bacteroidia</taxon>
        <taxon>Bacteroidales</taxon>
        <taxon>Tannerellaceae</taxon>
        <taxon>Tannerella</taxon>
    </lineage>
</organism>
<dbReference type="InterPro" id="IPR053186">
    <property type="entry name" value="QDO-related"/>
</dbReference>
<evidence type="ECO:0000256" key="2">
    <source>
        <dbReference type="PIRSR" id="PIRSR006232-1"/>
    </source>
</evidence>
<dbReference type="PIRSF" id="PIRSF006232">
    <property type="entry name" value="Pirin"/>
    <property type="match status" value="1"/>
</dbReference>
<keyword evidence="2" id="KW-0408">Iron</keyword>
<comment type="similarity">
    <text evidence="1 3">Belongs to the pirin family.</text>
</comment>
<accession>A0A3P1XMK9</accession>
<proteinExistence type="inferred from homology"/>
<comment type="caution">
    <text evidence="6">The sequence shown here is derived from an EMBL/GenBank/DDBJ whole genome shotgun (WGS) entry which is preliminary data.</text>
</comment>
<dbReference type="SUPFAM" id="SSF51182">
    <property type="entry name" value="RmlC-like cupins"/>
    <property type="match status" value="1"/>
</dbReference>
<evidence type="ECO:0000256" key="3">
    <source>
        <dbReference type="RuleBase" id="RU003457"/>
    </source>
</evidence>
<comment type="cofactor">
    <cofactor evidence="2">
        <name>Fe cation</name>
        <dbReference type="ChEBI" id="CHEBI:24875"/>
    </cofactor>
    <text evidence="2">Binds 1 Fe cation per subunit.</text>
</comment>
<evidence type="ECO:0000259" key="4">
    <source>
        <dbReference type="Pfam" id="PF02678"/>
    </source>
</evidence>
<dbReference type="InterPro" id="IPR003829">
    <property type="entry name" value="Pirin_N_dom"/>
</dbReference>
<dbReference type="RefSeq" id="WP_124751797.1">
    <property type="nucleotide sequence ID" value="NZ_RQYS01000032.1"/>
</dbReference>
<keyword evidence="2" id="KW-0479">Metal-binding</keyword>
<feature type="binding site" evidence="2">
    <location>
        <position position="112"/>
    </location>
    <ligand>
        <name>Fe cation</name>
        <dbReference type="ChEBI" id="CHEBI:24875"/>
    </ligand>
</feature>
<dbReference type="Pfam" id="PF05726">
    <property type="entry name" value="Pirin_C"/>
    <property type="match status" value="1"/>
</dbReference>
<dbReference type="AlphaFoldDB" id="A0A3P1XMK9"/>
<dbReference type="InterPro" id="IPR011051">
    <property type="entry name" value="RmlC_Cupin_sf"/>
</dbReference>
<dbReference type="Gene3D" id="2.60.120.10">
    <property type="entry name" value="Jelly Rolls"/>
    <property type="match status" value="2"/>
</dbReference>
<dbReference type="PANTHER" id="PTHR43594">
    <property type="entry name" value="QUERCETIN 2,3-DIOXYGENASE"/>
    <property type="match status" value="1"/>
</dbReference>
<name>A0A3P1XMK9_TANFO</name>
<gene>
    <name evidence="6" type="ORF">EII40_08295</name>
</gene>
<dbReference type="EMBL" id="RQYS01000032">
    <property type="protein sequence ID" value="RRD59999.1"/>
    <property type="molecule type" value="Genomic_DNA"/>
</dbReference>